<dbReference type="EMBL" id="JARWAL010000004">
    <property type="protein sequence ID" value="MDR5892326.1"/>
    <property type="molecule type" value="Genomic_DNA"/>
</dbReference>
<dbReference type="EC" id="3.1.21.-" evidence="5"/>
<dbReference type="SUPFAM" id="SSF116734">
    <property type="entry name" value="DNA methylase specificity domain"/>
    <property type="match status" value="2"/>
</dbReference>
<dbReference type="Pfam" id="PF01420">
    <property type="entry name" value="Methylase_S"/>
    <property type="match status" value="1"/>
</dbReference>
<dbReference type="Gene3D" id="3.90.220.20">
    <property type="entry name" value="DNA methylase specificity domains"/>
    <property type="match status" value="2"/>
</dbReference>
<dbReference type="GO" id="GO:0004519">
    <property type="term" value="F:endonuclease activity"/>
    <property type="evidence" value="ECO:0007669"/>
    <property type="project" value="UniProtKB-KW"/>
</dbReference>
<dbReference type="InterPro" id="IPR000055">
    <property type="entry name" value="Restrct_endonuc_typeI_TRD"/>
</dbReference>
<accession>A0ABU1GL87</accession>
<dbReference type="PANTHER" id="PTHR43140">
    <property type="entry name" value="TYPE-1 RESTRICTION ENZYME ECOKI SPECIFICITY PROTEIN"/>
    <property type="match status" value="1"/>
</dbReference>
<evidence type="ECO:0000313" key="5">
    <source>
        <dbReference type="EMBL" id="MDR5892326.1"/>
    </source>
</evidence>
<evidence type="ECO:0000256" key="1">
    <source>
        <dbReference type="ARBA" id="ARBA00010923"/>
    </source>
</evidence>
<comment type="similarity">
    <text evidence="1">Belongs to the type-I restriction system S methylase family.</text>
</comment>
<evidence type="ECO:0000256" key="2">
    <source>
        <dbReference type="ARBA" id="ARBA00022747"/>
    </source>
</evidence>
<dbReference type="Proteomes" id="UP001252270">
    <property type="component" value="Unassembled WGS sequence"/>
</dbReference>
<keyword evidence="6" id="KW-1185">Reference proteome</keyword>
<dbReference type="CDD" id="cd17253">
    <property type="entry name" value="RMtype1_S_Eco933I-TRD2-CR2_like"/>
    <property type="match status" value="1"/>
</dbReference>
<comment type="caution">
    <text evidence="5">The sequence shown here is derived from an EMBL/GenBank/DDBJ whole genome shotgun (WGS) entry which is preliminary data.</text>
</comment>
<keyword evidence="3" id="KW-0238">DNA-binding</keyword>
<keyword evidence="5" id="KW-0255">Endonuclease</keyword>
<name>A0ABU1GL87_9GAMM</name>
<gene>
    <name evidence="5" type="ORF">QC820_05815</name>
</gene>
<dbReference type="RefSeq" id="WP_309636125.1">
    <property type="nucleotide sequence ID" value="NZ_JARWAL010000004.1"/>
</dbReference>
<dbReference type="InterPro" id="IPR051212">
    <property type="entry name" value="Type-I_RE_S_subunit"/>
</dbReference>
<evidence type="ECO:0000313" key="6">
    <source>
        <dbReference type="Proteomes" id="UP001252270"/>
    </source>
</evidence>
<evidence type="ECO:0000259" key="4">
    <source>
        <dbReference type="Pfam" id="PF01420"/>
    </source>
</evidence>
<organism evidence="5 6">
    <name type="scientific">Halomonas mongoliensis</name>
    <dbReference type="NCBI Taxonomy" id="321265"/>
    <lineage>
        <taxon>Bacteria</taxon>
        <taxon>Pseudomonadati</taxon>
        <taxon>Pseudomonadota</taxon>
        <taxon>Gammaproteobacteria</taxon>
        <taxon>Oceanospirillales</taxon>
        <taxon>Halomonadaceae</taxon>
        <taxon>Halomonas</taxon>
    </lineage>
</organism>
<keyword evidence="5" id="KW-0540">Nuclease</keyword>
<protein>
    <submittedName>
        <fullName evidence="5">Restriction endonuclease subunit S</fullName>
        <ecNumber evidence="5">3.1.21.-</ecNumber>
    </submittedName>
</protein>
<proteinExistence type="inferred from homology"/>
<sequence>MSFPKYPEYKDSGVEWLGEVPVHWVVGPLRWYATIQGGVAKGKSYSDDTLTVDLPYLRVANVQDGHVDLSSVNTVTVALSEVDRYRLQPGDVLMNEGGDNDKLGRGTVWQGEIADCLHQNHVFAIRPNQYLLPYWLSMFTRSSAARSYFYLYSKQSTNLASISSSNVMSCPLPLPPTAEQRQILSFLDNETARIDALVAEQQRLIELLKEKRQAVISHAVTKGLDPDVPMKDSGVEWLGEVPAHWRITRVKHIVHTVEQGWSPQCENSPVESESEWGVLKVGCVNHGRFVSQENKKLPDNLSPRLDLCIKADDVLISRANTRELVGSCAVPAVSYPNLMLSDKLFRLRVRETVADPRFLAFFMGAPQTRQQIELEATGASSSMLNIGQSTVLEMPFPCPPLEEQAKIRDEIIKQTWSLLDLAGQALELQKRLEERRSALISAAVTGKIDVRGWQVGQHAEQAEVLLAAEERAAYVYGKEPSDEV</sequence>
<keyword evidence="5" id="KW-0378">Hydrolase</keyword>
<dbReference type="GO" id="GO:0016787">
    <property type="term" value="F:hydrolase activity"/>
    <property type="evidence" value="ECO:0007669"/>
    <property type="project" value="UniProtKB-KW"/>
</dbReference>
<evidence type="ECO:0000256" key="3">
    <source>
        <dbReference type="ARBA" id="ARBA00023125"/>
    </source>
</evidence>
<feature type="domain" description="Type I restriction modification DNA specificity" evidence="4">
    <location>
        <begin position="47"/>
        <end position="197"/>
    </location>
</feature>
<dbReference type="InterPro" id="IPR044946">
    <property type="entry name" value="Restrct_endonuc_typeI_TRD_sf"/>
</dbReference>
<dbReference type="Gene3D" id="1.10.287.1120">
    <property type="entry name" value="Bipartite methylase S protein"/>
    <property type="match status" value="1"/>
</dbReference>
<dbReference type="PANTHER" id="PTHR43140:SF1">
    <property type="entry name" value="TYPE I RESTRICTION ENZYME ECOKI SPECIFICITY SUBUNIT"/>
    <property type="match status" value="1"/>
</dbReference>
<dbReference type="CDD" id="cd17261">
    <property type="entry name" value="RMtype1_S_EcoKI-TRD2-CR2_like"/>
    <property type="match status" value="1"/>
</dbReference>
<keyword evidence="2" id="KW-0680">Restriction system</keyword>
<reference evidence="5 6" key="1">
    <citation type="submission" date="2023-04" db="EMBL/GenBank/DDBJ databases">
        <title>A long-awaited taxogenomic arrangement of the family Halomonadaceae.</title>
        <authorList>
            <person name="De La Haba R."/>
            <person name="Chuvochina M."/>
            <person name="Wittouck S."/>
            <person name="Arahal D.R."/>
            <person name="Sanchez-Porro C."/>
            <person name="Hugenholtz P."/>
            <person name="Ventosa A."/>
        </authorList>
    </citation>
    <scope>NUCLEOTIDE SEQUENCE [LARGE SCALE GENOMIC DNA]</scope>
    <source>
        <strain evidence="5 6">DSM 17332</strain>
    </source>
</reference>